<proteinExistence type="predicted"/>
<dbReference type="AlphaFoldDB" id="A0AB33IY55"/>
<name>A0AB33IY55_9BACT</name>
<organism evidence="1">
    <name type="scientific">Prevotella sp. GTC17254</name>
    <dbReference type="NCBI Taxonomy" id="3236794"/>
    <lineage>
        <taxon>Bacteria</taxon>
        <taxon>Pseudomonadati</taxon>
        <taxon>Bacteroidota</taxon>
        <taxon>Bacteroidia</taxon>
        <taxon>Bacteroidales</taxon>
        <taxon>Prevotellaceae</taxon>
        <taxon>Prevotella</taxon>
    </lineage>
</organism>
<reference evidence="1" key="1">
    <citation type="submission" date="2024-07" db="EMBL/GenBank/DDBJ databases">
        <title>Complete genome sequence of Prevotella sp. YM-2024 GTC17254.</title>
        <authorList>
            <person name="Hayashi M."/>
            <person name="Muto Y."/>
            <person name="Tanaka K."/>
            <person name="Niwa H."/>
        </authorList>
    </citation>
    <scope>NUCLEOTIDE SEQUENCE</scope>
    <source>
        <strain evidence="1">GTC17254</strain>
    </source>
</reference>
<protein>
    <recommendedName>
        <fullName evidence="2">Lasso RiPP family leader peptide-containing protein</fullName>
    </recommendedName>
</protein>
<dbReference type="EMBL" id="AP035786">
    <property type="protein sequence ID" value="BFO72846.1"/>
    <property type="molecule type" value="Genomic_DNA"/>
</dbReference>
<evidence type="ECO:0008006" key="2">
    <source>
        <dbReference type="Google" id="ProtNLM"/>
    </source>
</evidence>
<gene>
    <name evidence="1" type="ORF">GTC17254_04430</name>
</gene>
<sequence length="58" mass="6590">MISNIKHYNSFKDMTKKQYQTPLIKVFSIRTETLLTNTSPLGGEIGQFGDADLDKEKP</sequence>
<accession>A0AB33IY55</accession>
<evidence type="ECO:0000313" key="1">
    <source>
        <dbReference type="EMBL" id="BFO72846.1"/>
    </source>
</evidence>